<keyword evidence="2" id="KW-1185">Reference proteome</keyword>
<protein>
    <submittedName>
        <fullName evidence="1">Uncharacterized protein</fullName>
    </submittedName>
</protein>
<dbReference type="AlphaFoldDB" id="A0A4C1Y5C0"/>
<accession>A0A4C1Y5C0</accession>
<dbReference type="Proteomes" id="UP000299102">
    <property type="component" value="Unassembled WGS sequence"/>
</dbReference>
<comment type="caution">
    <text evidence="1">The sequence shown here is derived from an EMBL/GenBank/DDBJ whole genome shotgun (WGS) entry which is preliminary data.</text>
</comment>
<evidence type="ECO:0000313" key="2">
    <source>
        <dbReference type="Proteomes" id="UP000299102"/>
    </source>
</evidence>
<name>A0A4C1Y5C0_EUMVA</name>
<dbReference type="EMBL" id="BGZK01001051">
    <property type="protein sequence ID" value="GBP69739.1"/>
    <property type="molecule type" value="Genomic_DNA"/>
</dbReference>
<sequence>MNAGCTHEKSMTCRVPPEPSVRVKSRNERFLFHSIGRCVRVEERQRPHTTYTLDIYKSDDVQDKEREEITATNDVMSRDYAPPVCYSCAALYVRPRPPAAARRPLTFARNAVCVFMAAVHF</sequence>
<gene>
    <name evidence="1" type="ORF">EVAR_48766_1</name>
</gene>
<proteinExistence type="predicted"/>
<organism evidence="1 2">
    <name type="scientific">Eumeta variegata</name>
    <name type="common">Bagworm moth</name>
    <name type="synonym">Eumeta japonica</name>
    <dbReference type="NCBI Taxonomy" id="151549"/>
    <lineage>
        <taxon>Eukaryota</taxon>
        <taxon>Metazoa</taxon>
        <taxon>Ecdysozoa</taxon>
        <taxon>Arthropoda</taxon>
        <taxon>Hexapoda</taxon>
        <taxon>Insecta</taxon>
        <taxon>Pterygota</taxon>
        <taxon>Neoptera</taxon>
        <taxon>Endopterygota</taxon>
        <taxon>Lepidoptera</taxon>
        <taxon>Glossata</taxon>
        <taxon>Ditrysia</taxon>
        <taxon>Tineoidea</taxon>
        <taxon>Psychidae</taxon>
        <taxon>Oiketicinae</taxon>
        <taxon>Eumeta</taxon>
    </lineage>
</organism>
<evidence type="ECO:0000313" key="1">
    <source>
        <dbReference type="EMBL" id="GBP69739.1"/>
    </source>
</evidence>
<reference evidence="1 2" key="1">
    <citation type="journal article" date="2019" name="Commun. Biol.">
        <title>The bagworm genome reveals a unique fibroin gene that provides high tensile strength.</title>
        <authorList>
            <person name="Kono N."/>
            <person name="Nakamura H."/>
            <person name="Ohtoshi R."/>
            <person name="Tomita M."/>
            <person name="Numata K."/>
            <person name="Arakawa K."/>
        </authorList>
    </citation>
    <scope>NUCLEOTIDE SEQUENCE [LARGE SCALE GENOMIC DNA]</scope>
</reference>